<keyword evidence="3" id="KW-1185">Reference proteome</keyword>
<accession>A0A419I2H4</accession>
<name>A0A419I2H4_9PSEU</name>
<evidence type="ECO:0000256" key="1">
    <source>
        <dbReference type="SAM" id="MobiDB-lite"/>
    </source>
</evidence>
<gene>
    <name evidence="2" type="ORF">D5S19_18230</name>
</gene>
<dbReference type="RefSeq" id="WP_120024542.1">
    <property type="nucleotide sequence ID" value="NZ_QZFV01000089.1"/>
</dbReference>
<dbReference type="AlphaFoldDB" id="A0A419I2H4"/>
<feature type="compositionally biased region" description="Polar residues" evidence="1">
    <location>
        <begin position="1"/>
        <end position="13"/>
    </location>
</feature>
<dbReference type="EMBL" id="QZFV01000089">
    <property type="protein sequence ID" value="RJQ84086.1"/>
    <property type="molecule type" value="Genomic_DNA"/>
</dbReference>
<feature type="region of interest" description="Disordered" evidence="1">
    <location>
        <begin position="1"/>
        <end position="43"/>
    </location>
</feature>
<comment type="caution">
    <text evidence="2">The sequence shown here is derived from an EMBL/GenBank/DDBJ whole genome shotgun (WGS) entry which is preliminary data.</text>
</comment>
<evidence type="ECO:0000313" key="2">
    <source>
        <dbReference type="EMBL" id="RJQ84086.1"/>
    </source>
</evidence>
<feature type="compositionally biased region" description="Basic and acidic residues" evidence="1">
    <location>
        <begin position="27"/>
        <end position="37"/>
    </location>
</feature>
<proteinExistence type="predicted"/>
<sequence>MGNDQSGHSSGDQRANGRAGYLGPEEQAERDRQDKQYNEAMNSTGARIYQERAAEDAKVNAAAAGGRFVMDVDAMKSLLPDWQGIADKLADMIPTAQQMRNISQPAADPGSTIQKQAADRHADAYIGSLTQQQAYAQGYADRLKQAIAKYEQQDQMNVGRLGRQG</sequence>
<evidence type="ECO:0008006" key="4">
    <source>
        <dbReference type="Google" id="ProtNLM"/>
    </source>
</evidence>
<evidence type="ECO:0000313" key="3">
    <source>
        <dbReference type="Proteomes" id="UP000285112"/>
    </source>
</evidence>
<dbReference type="OrthoDB" id="3624755at2"/>
<organism evidence="2 3">
    <name type="scientific">Amycolatopsis panacis</name>
    <dbReference type="NCBI Taxonomy" id="2340917"/>
    <lineage>
        <taxon>Bacteria</taxon>
        <taxon>Bacillati</taxon>
        <taxon>Actinomycetota</taxon>
        <taxon>Actinomycetes</taxon>
        <taxon>Pseudonocardiales</taxon>
        <taxon>Pseudonocardiaceae</taxon>
        <taxon>Amycolatopsis</taxon>
    </lineage>
</organism>
<protein>
    <recommendedName>
        <fullName evidence="4">PE domain-containing protein</fullName>
    </recommendedName>
</protein>
<dbReference type="Proteomes" id="UP000285112">
    <property type="component" value="Unassembled WGS sequence"/>
</dbReference>
<reference evidence="2 3" key="1">
    <citation type="submission" date="2018-09" db="EMBL/GenBank/DDBJ databases">
        <title>YIM PH 21725 draft genome.</title>
        <authorList>
            <person name="Miao C."/>
        </authorList>
    </citation>
    <scope>NUCLEOTIDE SEQUENCE [LARGE SCALE GENOMIC DNA]</scope>
    <source>
        <strain evidence="3">YIM PH21725</strain>
    </source>
</reference>